<dbReference type="EMBL" id="LGIA01000004">
    <property type="protein sequence ID" value="KOH47127.1"/>
    <property type="molecule type" value="Genomic_DNA"/>
</dbReference>
<gene>
    <name evidence="1" type="ORF">NC99_00620</name>
</gene>
<organism evidence="1 2">
    <name type="scientific">Sunxiuqinia dokdonensis</name>
    <dbReference type="NCBI Taxonomy" id="1409788"/>
    <lineage>
        <taxon>Bacteria</taxon>
        <taxon>Pseudomonadati</taxon>
        <taxon>Bacteroidota</taxon>
        <taxon>Bacteroidia</taxon>
        <taxon>Marinilabiliales</taxon>
        <taxon>Prolixibacteraceae</taxon>
        <taxon>Sunxiuqinia</taxon>
    </lineage>
</organism>
<proteinExistence type="predicted"/>
<name>A0A0L8VG30_9BACT</name>
<comment type="caution">
    <text evidence="1">The sequence shown here is derived from an EMBL/GenBank/DDBJ whole genome shotgun (WGS) entry which is preliminary data.</text>
</comment>
<keyword evidence="2" id="KW-1185">Reference proteome</keyword>
<protein>
    <submittedName>
        <fullName evidence="1">Uncharacterized protein</fullName>
    </submittedName>
</protein>
<dbReference type="Proteomes" id="UP000036958">
    <property type="component" value="Unassembled WGS sequence"/>
</dbReference>
<dbReference type="AlphaFoldDB" id="A0A0L8VG30"/>
<evidence type="ECO:0000313" key="1">
    <source>
        <dbReference type="EMBL" id="KOH47127.1"/>
    </source>
</evidence>
<evidence type="ECO:0000313" key="2">
    <source>
        <dbReference type="Proteomes" id="UP000036958"/>
    </source>
</evidence>
<dbReference type="STRING" id="1409788.NC99_00620"/>
<accession>A0A0L8VG30</accession>
<reference evidence="2" key="1">
    <citation type="submission" date="2015-07" db="EMBL/GenBank/DDBJ databases">
        <title>Genome sequencing of Sunxiuqinia dokdonensis strain SK.</title>
        <authorList>
            <person name="Ahn S."/>
            <person name="Kim B.-C."/>
        </authorList>
    </citation>
    <scope>NUCLEOTIDE SEQUENCE [LARGE SCALE GENOMIC DNA]</scope>
    <source>
        <strain evidence="2">SK</strain>
    </source>
</reference>
<sequence length="56" mass="6286">MRVGVVFQRFSPCSTTANPSLTVDGYKKMFSKKPAWLSGSLTVKYFKVPHSTCTNR</sequence>